<comment type="caution">
    <text evidence="1">The sequence shown here is derived from an EMBL/GenBank/DDBJ whole genome shotgun (WGS) entry which is preliminary data.</text>
</comment>
<dbReference type="AlphaFoldDB" id="A0A0G0Z3M8"/>
<evidence type="ECO:0000313" key="2">
    <source>
        <dbReference type="Proteomes" id="UP000033854"/>
    </source>
</evidence>
<proteinExistence type="predicted"/>
<protein>
    <submittedName>
        <fullName evidence="1">Uncharacterized protein</fullName>
    </submittedName>
</protein>
<dbReference type="Proteomes" id="UP000033854">
    <property type="component" value="Unassembled WGS sequence"/>
</dbReference>
<name>A0A0G0Z3M8_9BACT</name>
<gene>
    <name evidence="1" type="ORF">UV06_C0001G0071</name>
</gene>
<sequence length="169" mass="19040">MEEKLLLRDHMRCTRLIQRLEKPIGRASPFSFGGGLKNGGLSKEAMDVLGDIFNFDYMGSSEFEWGAVPAALNFIAEQSSLKTIVSGETQGVFYICPQSYETGVIAVIKALLDDEHSLHLKGWCGLSDRVNHPDEYNQDKVGWLELDNGFFFFVDKDMFEKTKALFEVS</sequence>
<dbReference type="EMBL" id="LCDA01000001">
    <property type="protein sequence ID" value="KKS43337.1"/>
    <property type="molecule type" value="Genomic_DNA"/>
</dbReference>
<evidence type="ECO:0000313" key="1">
    <source>
        <dbReference type="EMBL" id="KKS43337.1"/>
    </source>
</evidence>
<accession>A0A0G0Z3M8</accession>
<organism evidence="1 2">
    <name type="scientific">Candidatus Collierbacteria bacterium GW2011_GWA2_42_17</name>
    <dbReference type="NCBI Taxonomy" id="1618378"/>
    <lineage>
        <taxon>Bacteria</taxon>
        <taxon>Candidatus Collieribacteriota</taxon>
    </lineage>
</organism>
<reference evidence="1 2" key="1">
    <citation type="journal article" date="2015" name="Nature">
        <title>rRNA introns, odd ribosomes, and small enigmatic genomes across a large radiation of phyla.</title>
        <authorList>
            <person name="Brown C.T."/>
            <person name="Hug L.A."/>
            <person name="Thomas B.C."/>
            <person name="Sharon I."/>
            <person name="Castelle C.J."/>
            <person name="Singh A."/>
            <person name="Wilkins M.J."/>
            <person name="Williams K.H."/>
            <person name="Banfield J.F."/>
        </authorList>
    </citation>
    <scope>NUCLEOTIDE SEQUENCE [LARGE SCALE GENOMIC DNA]</scope>
</reference>